<dbReference type="InterPro" id="IPR036770">
    <property type="entry name" value="Ankyrin_rpt-contain_sf"/>
</dbReference>
<dbReference type="InterPro" id="IPR052050">
    <property type="entry name" value="SecEffector_AnkRepeat"/>
</dbReference>
<dbReference type="Proteomes" id="UP000251942">
    <property type="component" value="Unassembled WGS sequence"/>
</dbReference>
<dbReference type="EMBL" id="UASS01000006">
    <property type="protein sequence ID" value="SPX60129.1"/>
    <property type="molecule type" value="Genomic_DNA"/>
</dbReference>
<dbReference type="Pfam" id="PF12796">
    <property type="entry name" value="Ank_2"/>
    <property type="match status" value="2"/>
</dbReference>
<protein>
    <submittedName>
        <fullName evidence="1">Ankyrin repeat protein</fullName>
    </submittedName>
</protein>
<evidence type="ECO:0000313" key="1">
    <source>
        <dbReference type="EMBL" id="SPX60129.1"/>
    </source>
</evidence>
<dbReference type="PANTHER" id="PTHR46586">
    <property type="entry name" value="ANKYRIN REPEAT-CONTAINING PROTEIN"/>
    <property type="match status" value="1"/>
</dbReference>
<dbReference type="SUPFAM" id="SSF48403">
    <property type="entry name" value="Ankyrin repeat"/>
    <property type="match status" value="2"/>
</dbReference>
<dbReference type="Gene3D" id="1.25.40.20">
    <property type="entry name" value="Ankyrin repeat-containing domain"/>
    <property type="match status" value="3"/>
</dbReference>
<dbReference type="RefSeq" id="WP_112854640.1">
    <property type="nucleotide sequence ID" value="NZ_UASS01000006.1"/>
</dbReference>
<evidence type="ECO:0000313" key="2">
    <source>
        <dbReference type="Proteomes" id="UP000251942"/>
    </source>
</evidence>
<dbReference type="PANTHER" id="PTHR46586:SF3">
    <property type="entry name" value="ANKYRIN REPEAT-CONTAINING PROTEIN"/>
    <property type="match status" value="1"/>
</dbReference>
<reference evidence="1 2" key="1">
    <citation type="submission" date="2018-06" db="EMBL/GenBank/DDBJ databases">
        <authorList>
            <consortium name="Pathogen Informatics"/>
            <person name="Doyle S."/>
        </authorList>
    </citation>
    <scope>NUCLEOTIDE SEQUENCE [LARGE SCALE GENOMIC DNA]</scope>
    <source>
        <strain evidence="1 2">NCTC12022</strain>
    </source>
</reference>
<dbReference type="InterPro" id="IPR002110">
    <property type="entry name" value="Ankyrin_rpt"/>
</dbReference>
<sequence length="1492" mass="168967">MLNIAQLIECLRKNEEKQLQEDIFHAGIKKIDDAFRNHLLMKLKNELDFNKRNEIFNITQSLFIHEEVDRTFLEAASISEVFQTYYKGNKKKWADVIDETLFPEELIQAIIHQTSQDCETLKLNHSLFLGQEIQQYREQQVEVHKEKELLLETVAQRINLISIQTDWVTSYLKERSPTLPEKWQLSKIIHSQYPDIKFAINTNLYASKNFLFTYETQQEFYSAYTKPGVSILFIWKENVLHGVLLCGEEAESAHKIITTKSLTHCFLMTLEGYAYGPTPFPEHSLQIKELLEQAQLLTGHIQSLLSNELSDWVAKDLQEKIAFLEKNGTFLNSNKQQIIRLLNRYVQLEPYVDEWHLSNAETNNFLDYLANKKTPEAIITRLKPILSVLENIRRSGASGQKDDDSITLLDDKLLVWSYKASIEWRMLFTKPHEAVLLIKNAMELFKQEVEGISLRKLIQKKYMMKENEFKSGALDLFEFFNKAPVALLLKNAIEPWQLAALFCFKESVSDWLKLAEEQKFSFDDTMVLLFKEEALRAWTSDDWELINFLLKEKNLGFEALAAVIEEWATIQPLLALYKKDGANRPIAAIKPILLNWKTTKPWIKLAEEQKFSFDDTMVLLFKEEALRAWTSDDWELINFLLKEKNLGFEALAAVIEEWATIQPLLALYKKDGANRPIAAIKPILLNWKTTKPWIKLAEEQKFSFDDTMVLLFKEDRLRLEDTGIDSIQNFLRYKNVSEPLSIESLELYYSCSSGNVEKVKYLCSLESNNKPDSKAVCEALIGAALDGKLEIVQCLCSLESNNKPDSEAVREALIGAALDGKLEIVQYLCSLESNNKPDSKAISKALKRTHLNWDIIQFLSGLKSDNKPNSDAMSDTLRKAALYDKLEIVQYLCSLESNNKPDSEAVREALIGAASRGKLKIVQYLCSLESNNKPDSKAISEALKRTHLNWDIIQFLSGLKSDNKPNSEAVREALIGAALDGKLEIVQCLCSLESNNKPDSEAVREALIGAAVYDKLEIVQYLCSLESNNKPDSKAISEALKRTHLNWDIIQFLSGLKSDNKPNSDAMSDTLRKAAVYDKLEIVQYLCSLESNNKPDSEAVREALIGAASRGKLKIVQYLCSLESNNKPDSKAISEALIGAALDGKLEIVQYLCSLESNNKPDSKAISEALKRTHLNWDIIQFLSGLKSDNKPNSEAVREALIGAALDGKLEIVQCLCSLESNNKPDSEAVREALIGAAVYDKLEIVQYLCSLESNNKPDSKAISEALKRTHLNWDIIQFLSGLKSDNKPNSDAMSDTLRKAAVYDKLEIVQYLCSLESNNKPDSEAVREALIGAASRGKLKIVQYLCSLESNNKPDSKAISEALIGAALDGKLEIVKFFCERIPGSKLEKGTVAAALLDALKRQNNSEIVTSLCEYISKNQPAPEIIKTFIERADFLGMDEVKNYFENKAIPEITQQRIISVGFFNQSNKNTTLNENNEKIEFPSEASQFQI</sequence>
<proteinExistence type="predicted"/>
<accession>A0A2X1RP00</accession>
<gene>
    <name evidence="1" type="ORF">NCTC12022_00845</name>
</gene>
<organism evidence="1 2">
    <name type="scientific">Legionella feeleii</name>
    <dbReference type="NCBI Taxonomy" id="453"/>
    <lineage>
        <taxon>Bacteria</taxon>
        <taxon>Pseudomonadati</taxon>
        <taxon>Pseudomonadota</taxon>
        <taxon>Gammaproteobacteria</taxon>
        <taxon>Legionellales</taxon>
        <taxon>Legionellaceae</taxon>
        <taxon>Legionella</taxon>
    </lineage>
</organism>
<name>A0A2X1RP00_9GAMM</name>